<evidence type="ECO:0000259" key="6">
    <source>
        <dbReference type="PROSITE" id="PS50850"/>
    </source>
</evidence>
<dbReference type="InterPro" id="IPR011701">
    <property type="entry name" value="MFS"/>
</dbReference>
<evidence type="ECO:0000256" key="5">
    <source>
        <dbReference type="SAM" id="Phobius"/>
    </source>
</evidence>
<feature type="transmembrane region" description="Helical" evidence="5">
    <location>
        <begin position="145"/>
        <end position="162"/>
    </location>
</feature>
<feature type="transmembrane region" description="Helical" evidence="5">
    <location>
        <begin position="363"/>
        <end position="382"/>
    </location>
</feature>
<feature type="transmembrane region" description="Helical" evidence="5">
    <location>
        <begin position="76"/>
        <end position="97"/>
    </location>
</feature>
<evidence type="ECO:0000256" key="4">
    <source>
        <dbReference type="ARBA" id="ARBA00023136"/>
    </source>
</evidence>
<feature type="transmembrane region" description="Helical" evidence="5">
    <location>
        <begin position="45"/>
        <end position="64"/>
    </location>
</feature>
<dbReference type="EMBL" id="JAROKN010000013">
    <property type="protein sequence ID" value="MDF9277614.1"/>
    <property type="molecule type" value="Genomic_DNA"/>
</dbReference>
<reference evidence="7 8" key="1">
    <citation type="journal article" date="2023" name="Int. J. Syst. Evol. Microbiol.">
        <title>Arthrobacter vasquezii sp. nov., isolated from a soil sample from Union Glacier, Antarctica.</title>
        <authorList>
            <person name="Valenzuela-Ibaceta F."/>
            <person name="Carrasco V."/>
            <person name="Lagos-Moraga S."/>
            <person name="Dietz-Vargas C."/>
            <person name="Navarro C.A."/>
            <person name="Perez-Donoso J.M."/>
        </authorList>
    </citation>
    <scope>NUCLEOTIDE SEQUENCE [LARGE SCALE GENOMIC DNA]</scope>
    <source>
        <strain evidence="7 8">EH-1B-1</strain>
    </source>
</reference>
<dbReference type="PROSITE" id="PS50850">
    <property type="entry name" value="MFS"/>
    <property type="match status" value="1"/>
</dbReference>
<dbReference type="PANTHER" id="PTHR23527">
    <property type="entry name" value="BLL3282 PROTEIN"/>
    <property type="match status" value="1"/>
</dbReference>
<feature type="domain" description="Major facilitator superfamily (MFS) profile" evidence="6">
    <location>
        <begin position="14"/>
        <end position="387"/>
    </location>
</feature>
<dbReference type="PANTHER" id="PTHR23527:SF1">
    <property type="entry name" value="BLL3282 PROTEIN"/>
    <property type="match status" value="1"/>
</dbReference>
<evidence type="ECO:0000256" key="3">
    <source>
        <dbReference type="ARBA" id="ARBA00022989"/>
    </source>
</evidence>
<feature type="transmembrane region" description="Helical" evidence="5">
    <location>
        <begin position="299"/>
        <end position="324"/>
    </location>
</feature>
<dbReference type="Gene3D" id="1.20.1250.20">
    <property type="entry name" value="MFS general substrate transporter like domains"/>
    <property type="match status" value="2"/>
</dbReference>
<dbReference type="InterPro" id="IPR020846">
    <property type="entry name" value="MFS_dom"/>
</dbReference>
<feature type="transmembrane region" description="Helical" evidence="5">
    <location>
        <begin position="12"/>
        <end position="33"/>
    </location>
</feature>
<feature type="transmembrane region" description="Helical" evidence="5">
    <location>
        <begin position="275"/>
        <end position="293"/>
    </location>
</feature>
<feature type="transmembrane region" description="Helical" evidence="5">
    <location>
        <begin position="207"/>
        <end position="232"/>
    </location>
</feature>
<feature type="transmembrane region" description="Helical" evidence="5">
    <location>
        <begin position="336"/>
        <end position="357"/>
    </location>
</feature>
<feature type="transmembrane region" description="Helical" evidence="5">
    <location>
        <begin position="168"/>
        <end position="186"/>
    </location>
</feature>
<name>A0ABT6CUB4_9MICC</name>
<dbReference type="SUPFAM" id="SSF103473">
    <property type="entry name" value="MFS general substrate transporter"/>
    <property type="match status" value="1"/>
</dbReference>
<accession>A0ABT6CUB4</accession>
<keyword evidence="2 5" id="KW-0812">Transmembrane</keyword>
<keyword evidence="8" id="KW-1185">Reference proteome</keyword>
<comment type="caution">
    <text evidence="7">The sequence shown here is derived from an EMBL/GenBank/DDBJ whole genome shotgun (WGS) entry which is preliminary data.</text>
</comment>
<protein>
    <submittedName>
        <fullName evidence="7">MFS transporter</fullName>
    </submittedName>
</protein>
<evidence type="ECO:0000256" key="2">
    <source>
        <dbReference type="ARBA" id="ARBA00022692"/>
    </source>
</evidence>
<proteinExistence type="predicted"/>
<feature type="transmembrane region" description="Helical" evidence="5">
    <location>
        <begin position="103"/>
        <end position="124"/>
    </location>
</feature>
<dbReference type="InterPro" id="IPR036259">
    <property type="entry name" value="MFS_trans_sf"/>
</dbReference>
<dbReference type="RefSeq" id="WP_277358143.1">
    <property type="nucleotide sequence ID" value="NZ_JAROKN010000013.1"/>
</dbReference>
<dbReference type="Proteomes" id="UP001220456">
    <property type="component" value="Unassembled WGS sequence"/>
</dbReference>
<evidence type="ECO:0000313" key="7">
    <source>
        <dbReference type="EMBL" id="MDF9277614.1"/>
    </source>
</evidence>
<gene>
    <name evidence="7" type="ORF">P4U43_07410</name>
</gene>
<dbReference type="InterPro" id="IPR052952">
    <property type="entry name" value="MFS-Transporter"/>
</dbReference>
<evidence type="ECO:0000256" key="1">
    <source>
        <dbReference type="ARBA" id="ARBA00004651"/>
    </source>
</evidence>
<keyword evidence="4 5" id="KW-0472">Membrane</keyword>
<sequence>MSSPVTGRRHTVTTLLQSIFATTLGVLPAYLLGALAVQMRSDLHLNPSDIGIGAALLFGVTGLLSRPMGQLVQKRGATWGIVVSSGLALIALLGVAAAPSIPILYTALTIGGVGNAIAQPAANLGVSAVISPSRLGLALGIKQTAIPAATLMAGLAVPAIALTLGWRWVLLIFAGAAAALTIWALLQRTDAYHPALELPETDRGTPRAGLIIITTGAGLAAAAATSLGVFLVDSAVQTGMTPTAAGLLFAGSALLGMIVRVLLGAAMDRFAGRSPYVLVFYLLIVGSAGFGVLCFGEGYWLVLGSLVAYSAGWTWPGLIHYAIVRDNRRTAASATGVLQTGISLGGAAGPLLFGFLVDATSYDIAWVAAALTAVASATIIRFGRRSILRRRLALKHPQASGA</sequence>
<feature type="transmembrane region" description="Helical" evidence="5">
    <location>
        <begin position="244"/>
        <end position="263"/>
    </location>
</feature>
<evidence type="ECO:0000313" key="8">
    <source>
        <dbReference type="Proteomes" id="UP001220456"/>
    </source>
</evidence>
<dbReference type="Pfam" id="PF07690">
    <property type="entry name" value="MFS_1"/>
    <property type="match status" value="1"/>
</dbReference>
<keyword evidence="3 5" id="KW-1133">Transmembrane helix</keyword>
<comment type="subcellular location">
    <subcellularLocation>
        <location evidence="1">Cell membrane</location>
        <topology evidence="1">Multi-pass membrane protein</topology>
    </subcellularLocation>
</comment>
<organism evidence="7 8">
    <name type="scientific">Arthrobacter vasquezii</name>
    <dbReference type="NCBI Taxonomy" id="2977629"/>
    <lineage>
        <taxon>Bacteria</taxon>
        <taxon>Bacillati</taxon>
        <taxon>Actinomycetota</taxon>
        <taxon>Actinomycetes</taxon>
        <taxon>Micrococcales</taxon>
        <taxon>Micrococcaceae</taxon>
        <taxon>Arthrobacter</taxon>
    </lineage>
</organism>